<evidence type="ECO:0000259" key="2">
    <source>
        <dbReference type="Pfam" id="PF25999"/>
    </source>
</evidence>
<organism evidence="3 4">
    <name type="scientific">Striga asiatica</name>
    <name type="common">Asiatic witchweed</name>
    <name type="synonym">Buchnera asiatica</name>
    <dbReference type="NCBI Taxonomy" id="4170"/>
    <lineage>
        <taxon>Eukaryota</taxon>
        <taxon>Viridiplantae</taxon>
        <taxon>Streptophyta</taxon>
        <taxon>Embryophyta</taxon>
        <taxon>Tracheophyta</taxon>
        <taxon>Spermatophyta</taxon>
        <taxon>Magnoliopsida</taxon>
        <taxon>eudicotyledons</taxon>
        <taxon>Gunneridae</taxon>
        <taxon>Pentapetalae</taxon>
        <taxon>asterids</taxon>
        <taxon>lamiids</taxon>
        <taxon>Lamiales</taxon>
        <taxon>Orobanchaceae</taxon>
        <taxon>Buchnereae</taxon>
        <taxon>Striga</taxon>
    </lineage>
</organism>
<dbReference type="OrthoDB" id="765227at2759"/>
<dbReference type="AlphaFoldDB" id="A0A5A7PJW3"/>
<proteinExistence type="predicted"/>
<evidence type="ECO:0000256" key="1">
    <source>
        <dbReference type="SAM" id="MobiDB-lite"/>
    </source>
</evidence>
<gene>
    <name evidence="3" type="ORF">STAS_09019</name>
</gene>
<dbReference type="PANTHER" id="PTHR35701:SF1">
    <property type="entry name" value="OS11G0148400 PROTEIN"/>
    <property type="match status" value="1"/>
</dbReference>
<keyword evidence="4" id="KW-1185">Reference proteome</keyword>
<evidence type="ECO:0000313" key="4">
    <source>
        <dbReference type="Proteomes" id="UP000325081"/>
    </source>
</evidence>
<comment type="caution">
    <text evidence="3">The sequence shown here is derived from an EMBL/GenBank/DDBJ whole genome shotgun (WGS) entry which is preliminary data.</text>
</comment>
<feature type="domain" description="Synergin gamma C-terminal" evidence="2">
    <location>
        <begin position="1005"/>
        <end position="1190"/>
    </location>
</feature>
<protein>
    <submittedName>
        <fullName evidence="3">Nucleolar GTPase</fullName>
    </submittedName>
</protein>
<sequence>MTNNKRNGSTMKMICETGNDGESYFVDDSVDALCQRTLCCYLYAAVALHLQSIIHLLEWVHTRPGCSAHTGFVLRRQREESLCVLLRMADDDDDEAFGGFASADTSQPEFQFKRGATADNDDDDEWGDFVKSPQLSQPADLSFTGNPVSSPPAWVKPSGALPLSIFGDADEEEEENEKVEVEKYNHGVSLDFSPTLAPKDTSKPRDLGIIDIYNGYPEIKPDSGSDPNSSGGADPIENGSYSNSIGNAGGSAVPELNNAGFDALAESSGYNKFSLKPNVPLDANSNSDLFWMQGFTGFGSGLNSAIPSVQESGSRLDANGQGQLLGSTATAVNDDDGDDGWEFKDAFSNFGTEEHNKDCSFDFHPDKTYLKVEPVAHEVSERSSYSSASLRNSNKPLDLFGTSNGSLNLFETSTESSGVVATSCGISSTFQEVGFVGIQPNELTSVANSFFDENNNKATLNHSKDDGSEEFDEDFGDFAAAPAENGPKPGVEPVAHEVSERSSYSSGLGRSSNKPLDLFGTSNGSLNLFATSTESSGVVATSSGISSTFQAVGLVGIQPNELTSVTNSFFNENNSKATLNFIKDDGSEEFDEDFGDFTSAPAENGLKPGEISTNGVLYPNGAVSAPNSKEQVDLVAHEVSERSTYSSWNGSTPNKSLEAFEGSNGSFNFVTSSTPSANSATSNAIQSTIQKVDFFGVQSSVATGDGFPLETNLIIEQDNSRGLLKHNSDVGDAEFDEDFGEFTAASAETELEPEEKDTKVDYLTQALPLTFGNEQPEADLFKRQSTSDQRNSQIPTATISVNDWISSLYSQPEHTSSINTFQEPAKTQLCISNAFSSSTVVNHDDHLDERSWSHKDALEKRVDIGGEDTSSELKLNSYLDFYIKLKEELLFVAKSHFGRVKEAQNDAALSGEDSTVSSLDSEFQLVWKELDQMNIYGETNQQDHHPGDNMKGFVQVLVEPRFQIIESEYHLSEKLLLVQKDLRSVVELIRHTITMLKILTIGNIEEQLAYISLWSKMISACLQELKHGALIWSQAKEKHVQRQLLTEPEGREFFWAIGEIYRVVVVLGASAKLFKPWTLLSSADLQGIYILLDESYAVWATSGLEEVISTMSAPRLDDTSLLESIKHILNLDEFELQKYVFAENESRCWLSILTEKVAPGMKMVTWENDECFVTLANLWANLISRNPPKLPRKCFG</sequence>
<dbReference type="Proteomes" id="UP000325081">
    <property type="component" value="Unassembled WGS sequence"/>
</dbReference>
<dbReference type="Pfam" id="PF25999">
    <property type="entry name" value="SYNRG_C"/>
    <property type="match status" value="1"/>
</dbReference>
<name>A0A5A7PJW3_STRAF</name>
<dbReference type="InterPro" id="IPR059024">
    <property type="entry name" value="SYNRG_C"/>
</dbReference>
<accession>A0A5A7PJW3</accession>
<feature type="compositionally biased region" description="Low complexity" evidence="1">
    <location>
        <begin position="222"/>
        <end position="235"/>
    </location>
</feature>
<dbReference type="PANTHER" id="PTHR35701">
    <property type="entry name" value="OS11G0148400 PROTEIN"/>
    <property type="match status" value="1"/>
</dbReference>
<feature type="region of interest" description="Disordered" evidence="1">
    <location>
        <begin position="218"/>
        <end position="242"/>
    </location>
</feature>
<reference evidence="4" key="1">
    <citation type="journal article" date="2019" name="Curr. Biol.">
        <title>Genome Sequence of Striga asiatica Provides Insight into the Evolution of Plant Parasitism.</title>
        <authorList>
            <person name="Yoshida S."/>
            <person name="Kim S."/>
            <person name="Wafula E.K."/>
            <person name="Tanskanen J."/>
            <person name="Kim Y.M."/>
            <person name="Honaas L."/>
            <person name="Yang Z."/>
            <person name="Spallek T."/>
            <person name="Conn C.E."/>
            <person name="Ichihashi Y."/>
            <person name="Cheong K."/>
            <person name="Cui S."/>
            <person name="Der J.P."/>
            <person name="Gundlach H."/>
            <person name="Jiao Y."/>
            <person name="Hori C."/>
            <person name="Ishida J.K."/>
            <person name="Kasahara H."/>
            <person name="Kiba T."/>
            <person name="Kim M.S."/>
            <person name="Koo N."/>
            <person name="Laohavisit A."/>
            <person name="Lee Y.H."/>
            <person name="Lumba S."/>
            <person name="McCourt P."/>
            <person name="Mortimer J.C."/>
            <person name="Mutuku J.M."/>
            <person name="Nomura T."/>
            <person name="Sasaki-Sekimoto Y."/>
            <person name="Seto Y."/>
            <person name="Wang Y."/>
            <person name="Wakatake T."/>
            <person name="Sakakibara H."/>
            <person name="Demura T."/>
            <person name="Yamaguchi S."/>
            <person name="Yoneyama K."/>
            <person name="Manabe R.I."/>
            <person name="Nelson D.C."/>
            <person name="Schulman A.H."/>
            <person name="Timko M.P."/>
            <person name="dePamphilis C.W."/>
            <person name="Choi D."/>
            <person name="Shirasu K."/>
        </authorList>
    </citation>
    <scope>NUCLEOTIDE SEQUENCE [LARGE SCALE GENOMIC DNA]</scope>
    <source>
        <strain evidence="4">cv. UVA1</strain>
    </source>
</reference>
<dbReference type="EMBL" id="BKCP01004650">
    <property type="protein sequence ID" value="GER32916.1"/>
    <property type="molecule type" value="Genomic_DNA"/>
</dbReference>
<evidence type="ECO:0000313" key="3">
    <source>
        <dbReference type="EMBL" id="GER32916.1"/>
    </source>
</evidence>